<dbReference type="RefSeq" id="WP_125149009.1">
    <property type="nucleotide sequence ID" value="NZ_UYIN01000013.1"/>
</dbReference>
<proteinExistence type="predicted"/>
<keyword evidence="3" id="KW-1185">Reference proteome</keyword>
<dbReference type="EMBL" id="UYIN01000013">
    <property type="protein sequence ID" value="VDG72486.1"/>
    <property type="molecule type" value="Genomic_DNA"/>
</dbReference>
<reference evidence="2 3" key="1">
    <citation type="submission" date="2018-11" db="EMBL/GenBank/DDBJ databases">
        <authorList>
            <consortium name="Pathogen Informatics"/>
        </authorList>
    </citation>
    <scope>NUCLEOTIDE SEQUENCE [LARGE SCALE GENOMIC DNA]</scope>
    <source>
        <strain evidence="2 3">NCTC10913</strain>
    </source>
</reference>
<dbReference type="Proteomes" id="UP000277570">
    <property type="component" value="Unassembled WGS sequence"/>
</dbReference>
<comment type="caution">
    <text evidence="2">The sequence shown here is derived from an EMBL/GenBank/DDBJ whole genome shotgun (WGS) entry which is preliminary data.</text>
</comment>
<sequence length="90" mass="10180">MFDTVDIKKIVKELQEVLAKNQVPIKALDNIIDELKNTVYIHTIIQSNDLNKSEKVEQFKNTHTHDNEFIPSTSDGMGTGVNNYSSSKSE</sequence>
<feature type="compositionally biased region" description="Polar residues" evidence="1">
    <location>
        <begin position="70"/>
        <end position="90"/>
    </location>
</feature>
<protein>
    <recommendedName>
        <fullName evidence="4">Virion-associated protein</fullName>
    </recommendedName>
</protein>
<gene>
    <name evidence="2" type="ORF">NCTC10913_02809</name>
</gene>
<evidence type="ECO:0000313" key="3">
    <source>
        <dbReference type="Proteomes" id="UP000277570"/>
    </source>
</evidence>
<feature type="region of interest" description="Disordered" evidence="1">
    <location>
        <begin position="65"/>
        <end position="90"/>
    </location>
</feature>
<evidence type="ECO:0008006" key="4">
    <source>
        <dbReference type="Google" id="ProtNLM"/>
    </source>
</evidence>
<organism evidence="2 3">
    <name type="scientific">Clostridium carnis</name>
    <dbReference type="NCBI Taxonomy" id="1530"/>
    <lineage>
        <taxon>Bacteria</taxon>
        <taxon>Bacillati</taxon>
        <taxon>Bacillota</taxon>
        <taxon>Clostridia</taxon>
        <taxon>Eubacteriales</taxon>
        <taxon>Clostridiaceae</taxon>
        <taxon>Clostridium</taxon>
    </lineage>
</organism>
<name>A0ABY6SWN1_9CLOT</name>
<accession>A0ABY6SWN1</accession>
<evidence type="ECO:0000256" key="1">
    <source>
        <dbReference type="SAM" id="MobiDB-lite"/>
    </source>
</evidence>
<evidence type="ECO:0000313" key="2">
    <source>
        <dbReference type="EMBL" id="VDG72486.1"/>
    </source>
</evidence>